<feature type="coiled-coil region" evidence="9">
    <location>
        <begin position="114"/>
        <end position="187"/>
    </location>
</feature>
<dbReference type="AlphaFoldDB" id="A0ABD0K400"/>
<name>A0ABD0K400_9CAEN</name>
<keyword evidence="7" id="KW-0206">Cytoskeleton</keyword>
<dbReference type="InterPro" id="IPR037692">
    <property type="entry name" value="CEP70"/>
</dbReference>
<evidence type="ECO:0000256" key="9">
    <source>
        <dbReference type="SAM" id="Coils"/>
    </source>
</evidence>
<organism evidence="11 12">
    <name type="scientific">Batillaria attramentaria</name>
    <dbReference type="NCBI Taxonomy" id="370345"/>
    <lineage>
        <taxon>Eukaryota</taxon>
        <taxon>Metazoa</taxon>
        <taxon>Spiralia</taxon>
        <taxon>Lophotrochozoa</taxon>
        <taxon>Mollusca</taxon>
        <taxon>Gastropoda</taxon>
        <taxon>Caenogastropoda</taxon>
        <taxon>Sorbeoconcha</taxon>
        <taxon>Cerithioidea</taxon>
        <taxon>Batillariidae</taxon>
        <taxon>Batillaria</taxon>
    </lineage>
</organism>
<evidence type="ECO:0000256" key="10">
    <source>
        <dbReference type="SAM" id="MobiDB-lite"/>
    </source>
</evidence>
<feature type="compositionally biased region" description="Basic and acidic residues" evidence="10">
    <location>
        <begin position="395"/>
        <end position="405"/>
    </location>
</feature>
<evidence type="ECO:0000256" key="4">
    <source>
        <dbReference type="ARBA" id="ARBA00022490"/>
    </source>
</evidence>
<reference evidence="11 12" key="1">
    <citation type="journal article" date="2023" name="Sci. Data">
        <title>Genome assembly of the Korean intertidal mud-creeper Batillaria attramentaria.</title>
        <authorList>
            <person name="Patra A.K."/>
            <person name="Ho P.T."/>
            <person name="Jun S."/>
            <person name="Lee S.J."/>
            <person name="Kim Y."/>
            <person name="Won Y.J."/>
        </authorList>
    </citation>
    <scope>NUCLEOTIDE SEQUENCE [LARGE SCALE GENOMIC DNA]</scope>
    <source>
        <strain evidence="11">Wonlab-2016</strain>
    </source>
</reference>
<dbReference type="EMBL" id="JACVVK020000251">
    <property type="protein sequence ID" value="KAK7482061.1"/>
    <property type="molecule type" value="Genomic_DNA"/>
</dbReference>
<evidence type="ECO:0000256" key="5">
    <source>
        <dbReference type="ARBA" id="ARBA00022803"/>
    </source>
</evidence>
<keyword evidence="6 9" id="KW-0175">Coiled coil</keyword>
<dbReference type="GO" id="GO:0005813">
    <property type="term" value="C:centrosome"/>
    <property type="evidence" value="ECO:0007669"/>
    <property type="project" value="UniProtKB-SubCell"/>
</dbReference>
<sequence>MYRDDEPSLSEEDLYHGGRSMGETSEWVEVNRQLRKQGFQTLRILAAKDVPVSSGRYVCLDPECSENLRHTLLTLLAEGDHRQTLIQDLMDTIKCLKDDVASQTLKSNQAQTRAKDLKIMLECSRARVQELEKEQKSTASQFVDESEMGRNMRNTIHKRCQQLEEAFAEKELEMDKLKKKLRVMREEEQKRVKRQNQVFMEFKKRTARAHSVLDEKLLDIIDLYEGQLHDLKQELEAYRSGESRAVSFDKDGPPFTSTMAYEPTKNAKSLIKGLEKQLREADKKSKALEEERELMTLEMNSRPQMKDYRLMSLRVKKLERLLALHSISIPGEKTKRDPFHSKRKFSTHLEDLDYLPVDFCQQFLRDICAELGVVDVERVVPEIRGLSDRLEASRKYENRMEDPSRAGRRHQFSRPDSALSEASAQHSLGVIENWRRDINQLQALQEALNRLLEQLCPRARIHLTSNHTVADMTEIIERLADEETTVVTKGGYEHISRSTLEGIVEHFQTLFDISTVSGVLPRMNEIYRRLGEAQNVQNTLRNLLGLAEDASSSSVVDAVGRLCQAHNSTTSRQLQQLFETDDLGSVIRRLDEHTQFFPAFKEIMCKLFEILGVERMDQIVPAVRALKLLAS</sequence>
<comment type="function">
    <text evidence="8">Plays a role in the organization of both preexisting and nascent microtubules in interphase cells. During mitosis, required for the organization and orientation of the mitotic spindle.</text>
</comment>
<dbReference type="Proteomes" id="UP001519460">
    <property type="component" value="Unassembled WGS sequence"/>
</dbReference>
<evidence type="ECO:0000256" key="3">
    <source>
        <dbReference type="ARBA" id="ARBA00018408"/>
    </source>
</evidence>
<dbReference type="PANTHER" id="PTHR14594">
    <property type="entry name" value="CENTROSOMAL PROTEIN OF 70 KDA"/>
    <property type="match status" value="1"/>
</dbReference>
<keyword evidence="4" id="KW-0963">Cytoplasm</keyword>
<accession>A0ABD0K400</accession>
<comment type="caution">
    <text evidence="11">The sequence shown here is derived from an EMBL/GenBank/DDBJ whole genome shotgun (WGS) entry which is preliminary data.</text>
</comment>
<evidence type="ECO:0000313" key="11">
    <source>
        <dbReference type="EMBL" id="KAK7482061.1"/>
    </source>
</evidence>
<keyword evidence="12" id="KW-1185">Reference proteome</keyword>
<evidence type="ECO:0000313" key="12">
    <source>
        <dbReference type="Proteomes" id="UP001519460"/>
    </source>
</evidence>
<keyword evidence="5" id="KW-0802">TPR repeat</keyword>
<evidence type="ECO:0000256" key="6">
    <source>
        <dbReference type="ARBA" id="ARBA00023054"/>
    </source>
</evidence>
<feature type="region of interest" description="Disordered" evidence="10">
    <location>
        <begin position="395"/>
        <end position="420"/>
    </location>
</feature>
<dbReference type="PANTHER" id="PTHR14594:SF1">
    <property type="entry name" value="CENTROSOMAL PROTEIN OF 70 KDA"/>
    <property type="match status" value="1"/>
</dbReference>
<feature type="coiled-coil region" evidence="9">
    <location>
        <begin position="221"/>
        <end position="298"/>
    </location>
</feature>
<proteinExistence type="predicted"/>
<evidence type="ECO:0000256" key="2">
    <source>
        <dbReference type="ARBA" id="ARBA00011832"/>
    </source>
</evidence>
<gene>
    <name evidence="11" type="ORF">BaRGS_00026645</name>
</gene>
<comment type="subcellular location">
    <subcellularLocation>
        <location evidence="1">Cytoplasm</location>
        <location evidence="1">Cytoskeleton</location>
        <location evidence="1">Microtubule organizing center</location>
        <location evidence="1">Centrosome</location>
    </subcellularLocation>
</comment>
<comment type="subunit">
    <text evidence="2">Directly interacts with tubulin-gamma; this interaction determines centrosomal localization.</text>
</comment>
<evidence type="ECO:0000256" key="7">
    <source>
        <dbReference type="ARBA" id="ARBA00023212"/>
    </source>
</evidence>
<protein>
    <recommendedName>
        <fullName evidence="3">Centrosomal protein of 70 kDa</fullName>
    </recommendedName>
</protein>
<evidence type="ECO:0000256" key="8">
    <source>
        <dbReference type="ARBA" id="ARBA00025273"/>
    </source>
</evidence>
<feature type="region of interest" description="Disordered" evidence="10">
    <location>
        <begin position="1"/>
        <end position="20"/>
    </location>
</feature>
<evidence type="ECO:0000256" key="1">
    <source>
        <dbReference type="ARBA" id="ARBA00004300"/>
    </source>
</evidence>